<dbReference type="PANTHER" id="PTHR13018:SF143">
    <property type="entry name" value="CSC1_OSCA1-LIKE 7TM REGION DOMAIN-CONTAINING PROTEIN"/>
    <property type="match status" value="1"/>
</dbReference>
<feature type="region of interest" description="Disordered" evidence="7">
    <location>
        <begin position="791"/>
        <end position="851"/>
    </location>
</feature>
<feature type="transmembrane region" description="Helical" evidence="8">
    <location>
        <begin position="516"/>
        <end position="543"/>
    </location>
</feature>
<comment type="subcellular location">
    <subcellularLocation>
        <location evidence="1">Membrane</location>
        <topology evidence="1">Multi-pass membrane protein</topology>
    </subcellularLocation>
</comment>
<dbReference type="InterPro" id="IPR027815">
    <property type="entry name" value="CSC1/OSCA1-like_cyt"/>
</dbReference>
<evidence type="ECO:0000313" key="14">
    <source>
        <dbReference type="Proteomes" id="UP000559027"/>
    </source>
</evidence>
<feature type="transmembrane region" description="Helical" evidence="8">
    <location>
        <begin position="150"/>
        <end position="169"/>
    </location>
</feature>
<feature type="domain" description="CSC1/OSCA1-like cytosolic" evidence="12">
    <location>
        <begin position="198"/>
        <end position="349"/>
    </location>
</feature>
<proteinExistence type="inferred from homology"/>
<dbReference type="OrthoDB" id="1076608at2759"/>
<keyword evidence="14" id="KW-1185">Reference proteome</keyword>
<dbReference type="InterPro" id="IPR022257">
    <property type="entry name" value="PHM7_ext"/>
</dbReference>
<sequence length="922" mass="102616">MPPLFRSPLVSFHHAHSASVQSFVTALVFNAIVFGAEIVAFTLIRPYFKATYEPRTYAPAPDKRSKPLSENRFLWPLAVWRADHQTIRHVNGMDAYSFVRFLRMMAKIFFPIWIISWVVLFPITTVGFTSDPSHDNLDKLTYGNVTTDTWQRYAGHVVLAWLFTFWVLYNIKKEMQHYVTARQQHLIEPNHAKSLQANTILITGIPIRYLNNHSLLRVFEELPGGVKKIWINRNLKELPDIYDRRLAACNKLESAETALLRTAAKLRLKEQKKGAKAANADSKSHTDPEAAPVDLENAASIVPRDQRPTHKLGAIPFIGKKVDTIEWAREEIKECNRLLEEGTSTINEEDKAFTNGAELAEQASSKESSRRKSLDPTAVVKETASALKNTTNAIKGQVKGRIAGYGDMKYPPLNSAFITFNKQIAAHLAIQVLAHHDPYRMTDKYNEMSPQDVIWANLNLNPYEQKIRTLISFAATAALIIFWSIPVAFVGAVSNIHAVCSQQAWLSWICELPPPVVGIISGVLPPVLLAVLMALLPIILRLLARFEGIPKYTGLELSLMTRYFCFLVVHSFLIVTISSGIVAALEGILNDPTSIADTLAQELPKASTFFLTYIILQGLSGTASGFLQVVPLVIYYVKLVLLGSTPRSVYSIKYVLGSVAWGTLFPSITLLAVISLTYSIISPLINGLAFATFFAFYQLYKYLFLWVYDQKPSSDTGGLFFPKAIQHLFVGLYIEEICLCGLFFLYRAIPHGILMVILIAVTAGFNIMIKNSYGPLLYALPLTLKDKTYSPVEGVPEHGDPEGSKASSGHEILKQDRDAEADIDYPDATSKGKDRDNADKGDAAAREKAEDAEFGFAHPAVSRPQRIIWIPRDTLGLSEEAVSGCEEMGLNVTNEGAMMNEKGKVDVPRADDVPKDVVMSFD</sequence>
<evidence type="ECO:0000313" key="13">
    <source>
        <dbReference type="EMBL" id="KAF5356746.1"/>
    </source>
</evidence>
<feature type="compositionally biased region" description="Basic and acidic residues" evidence="7">
    <location>
        <begin position="811"/>
        <end position="820"/>
    </location>
</feature>
<dbReference type="GO" id="GO:0005886">
    <property type="term" value="C:plasma membrane"/>
    <property type="evidence" value="ECO:0007669"/>
    <property type="project" value="TreeGrafter"/>
</dbReference>
<evidence type="ECO:0000259" key="12">
    <source>
        <dbReference type="Pfam" id="PF14703"/>
    </source>
</evidence>
<feature type="transmembrane region" description="Helical" evidence="8">
    <location>
        <begin position="609"/>
        <end position="637"/>
    </location>
</feature>
<feature type="transmembrane region" description="Helical" evidence="8">
    <location>
        <begin position="564"/>
        <end position="589"/>
    </location>
</feature>
<dbReference type="Pfam" id="PF13967">
    <property type="entry name" value="RSN1_TM"/>
    <property type="match status" value="1"/>
</dbReference>
<feature type="region of interest" description="Disordered" evidence="7">
    <location>
        <begin position="274"/>
        <end position="293"/>
    </location>
</feature>
<evidence type="ECO:0000256" key="4">
    <source>
        <dbReference type="ARBA" id="ARBA00022692"/>
    </source>
</evidence>
<dbReference type="InterPro" id="IPR045122">
    <property type="entry name" value="Csc1-like"/>
</dbReference>
<feature type="domain" description="CSC1/OSCA1-like 7TM region" evidence="9">
    <location>
        <begin position="468"/>
        <end position="743"/>
    </location>
</feature>
<organism evidence="13 14">
    <name type="scientific">Leucocoprinus leucothites</name>
    <dbReference type="NCBI Taxonomy" id="201217"/>
    <lineage>
        <taxon>Eukaryota</taxon>
        <taxon>Fungi</taxon>
        <taxon>Dikarya</taxon>
        <taxon>Basidiomycota</taxon>
        <taxon>Agaricomycotina</taxon>
        <taxon>Agaricomycetes</taxon>
        <taxon>Agaricomycetidae</taxon>
        <taxon>Agaricales</taxon>
        <taxon>Agaricineae</taxon>
        <taxon>Agaricaceae</taxon>
        <taxon>Leucocoprinus</taxon>
    </lineage>
</organism>
<evidence type="ECO:0000256" key="1">
    <source>
        <dbReference type="ARBA" id="ARBA00004141"/>
    </source>
</evidence>
<evidence type="ECO:0000259" key="11">
    <source>
        <dbReference type="Pfam" id="PF13967"/>
    </source>
</evidence>
<feature type="domain" description="CSC1/OSCA1-like N-terminal transmembrane" evidence="11">
    <location>
        <begin position="22"/>
        <end position="174"/>
    </location>
</feature>
<evidence type="ECO:0000256" key="3">
    <source>
        <dbReference type="ARBA" id="ARBA00022448"/>
    </source>
</evidence>
<dbReference type="Proteomes" id="UP000559027">
    <property type="component" value="Unassembled WGS sequence"/>
</dbReference>
<accession>A0A8H5G1V0</accession>
<feature type="transmembrane region" description="Helical" evidence="8">
    <location>
        <begin position="752"/>
        <end position="769"/>
    </location>
</feature>
<dbReference type="Pfam" id="PF14703">
    <property type="entry name" value="PHM7_cyt"/>
    <property type="match status" value="1"/>
</dbReference>
<evidence type="ECO:0000256" key="2">
    <source>
        <dbReference type="ARBA" id="ARBA00007779"/>
    </source>
</evidence>
<gene>
    <name evidence="13" type="ORF">D9756_006681</name>
</gene>
<keyword evidence="5 8" id="KW-1133">Transmembrane helix</keyword>
<evidence type="ECO:0000259" key="9">
    <source>
        <dbReference type="Pfam" id="PF02714"/>
    </source>
</evidence>
<comment type="caution">
    <text evidence="13">The sequence shown here is derived from an EMBL/GenBank/DDBJ whole genome shotgun (WGS) entry which is preliminary data.</text>
</comment>
<feature type="transmembrane region" description="Helical" evidence="8">
    <location>
        <begin position="658"/>
        <end position="681"/>
    </location>
</feature>
<feature type="compositionally biased region" description="Basic and acidic residues" evidence="7">
    <location>
        <begin position="830"/>
        <end position="851"/>
    </location>
</feature>
<feature type="transmembrane region" description="Helical" evidence="8">
    <location>
        <begin position="108"/>
        <end position="130"/>
    </location>
</feature>
<feature type="transmembrane region" description="Helical" evidence="8">
    <location>
        <begin position="20"/>
        <end position="44"/>
    </location>
</feature>
<evidence type="ECO:0000259" key="10">
    <source>
        <dbReference type="Pfam" id="PF12621"/>
    </source>
</evidence>
<keyword evidence="4 8" id="KW-0812">Transmembrane</keyword>
<reference evidence="13 14" key="1">
    <citation type="journal article" date="2020" name="ISME J.">
        <title>Uncovering the hidden diversity of litter-decomposition mechanisms in mushroom-forming fungi.</title>
        <authorList>
            <person name="Floudas D."/>
            <person name="Bentzer J."/>
            <person name="Ahren D."/>
            <person name="Johansson T."/>
            <person name="Persson P."/>
            <person name="Tunlid A."/>
        </authorList>
    </citation>
    <scope>NUCLEOTIDE SEQUENCE [LARGE SCALE GENOMIC DNA]</scope>
    <source>
        <strain evidence="13 14">CBS 146.42</strain>
    </source>
</reference>
<dbReference type="EMBL" id="JAACJO010000006">
    <property type="protein sequence ID" value="KAF5356746.1"/>
    <property type="molecule type" value="Genomic_DNA"/>
</dbReference>
<feature type="transmembrane region" description="Helical" evidence="8">
    <location>
        <begin position="470"/>
        <end position="496"/>
    </location>
</feature>
<feature type="domain" description="10TM putative phosphate transporter extracellular tail" evidence="10">
    <location>
        <begin position="846"/>
        <end position="907"/>
    </location>
</feature>
<evidence type="ECO:0000256" key="7">
    <source>
        <dbReference type="SAM" id="MobiDB-lite"/>
    </source>
</evidence>
<feature type="transmembrane region" description="Helical" evidence="8">
    <location>
        <begin position="687"/>
        <end position="708"/>
    </location>
</feature>
<evidence type="ECO:0000256" key="6">
    <source>
        <dbReference type="ARBA" id="ARBA00023136"/>
    </source>
</evidence>
<dbReference type="GO" id="GO:0005227">
    <property type="term" value="F:calcium-activated cation channel activity"/>
    <property type="evidence" value="ECO:0007669"/>
    <property type="project" value="InterPro"/>
</dbReference>
<dbReference type="AlphaFoldDB" id="A0A8H5G1V0"/>
<evidence type="ECO:0008006" key="15">
    <source>
        <dbReference type="Google" id="ProtNLM"/>
    </source>
</evidence>
<dbReference type="Pfam" id="PF12621">
    <property type="entry name" value="PHM7_ext"/>
    <property type="match status" value="1"/>
</dbReference>
<evidence type="ECO:0000256" key="5">
    <source>
        <dbReference type="ARBA" id="ARBA00022989"/>
    </source>
</evidence>
<keyword evidence="3" id="KW-0813">Transport</keyword>
<dbReference type="InterPro" id="IPR003864">
    <property type="entry name" value="CSC1/OSCA1-like_7TM"/>
</dbReference>
<dbReference type="InterPro" id="IPR032880">
    <property type="entry name" value="CSC1/OSCA1-like_N"/>
</dbReference>
<comment type="similarity">
    <text evidence="2">Belongs to the CSC1 (TC 1.A.17) family.</text>
</comment>
<dbReference type="Pfam" id="PF02714">
    <property type="entry name" value="RSN1_7TM"/>
    <property type="match status" value="1"/>
</dbReference>
<protein>
    <recommendedName>
        <fullName evidence="15">DUF221-domain-containing protein</fullName>
    </recommendedName>
</protein>
<keyword evidence="6 8" id="KW-0472">Membrane</keyword>
<name>A0A8H5G1V0_9AGAR</name>
<evidence type="ECO:0000256" key="8">
    <source>
        <dbReference type="SAM" id="Phobius"/>
    </source>
</evidence>
<dbReference type="PANTHER" id="PTHR13018">
    <property type="entry name" value="PROBABLE MEMBRANE PROTEIN DUF221-RELATED"/>
    <property type="match status" value="1"/>
</dbReference>